<protein>
    <submittedName>
        <fullName evidence="1">Uncharacterized protein</fullName>
    </submittedName>
</protein>
<dbReference type="EMBL" id="BMQM01000004">
    <property type="protein sequence ID" value="GGR50350.1"/>
    <property type="molecule type" value="Genomic_DNA"/>
</dbReference>
<dbReference type="Proteomes" id="UP000634308">
    <property type="component" value="Unassembled WGS sequence"/>
</dbReference>
<name>A0ABQ2RMR9_9DEIO</name>
<sequence>MPALPRRVTPDGAVAFAGAARPQPRTVTASPMHAALSHVALRHAAFRPARRFVWAVAAPSGHSRV</sequence>
<gene>
    <name evidence="1" type="ORF">GCM10008959_09390</name>
</gene>
<proteinExistence type="predicted"/>
<organism evidence="1 2">
    <name type="scientific">Deinococcus seoulensis</name>
    <dbReference type="NCBI Taxonomy" id="1837379"/>
    <lineage>
        <taxon>Bacteria</taxon>
        <taxon>Thermotogati</taxon>
        <taxon>Deinococcota</taxon>
        <taxon>Deinococci</taxon>
        <taxon>Deinococcales</taxon>
        <taxon>Deinococcaceae</taxon>
        <taxon>Deinococcus</taxon>
    </lineage>
</organism>
<keyword evidence="2" id="KW-1185">Reference proteome</keyword>
<evidence type="ECO:0000313" key="2">
    <source>
        <dbReference type="Proteomes" id="UP000634308"/>
    </source>
</evidence>
<comment type="caution">
    <text evidence="1">The sequence shown here is derived from an EMBL/GenBank/DDBJ whole genome shotgun (WGS) entry which is preliminary data.</text>
</comment>
<accession>A0ABQ2RMR9</accession>
<evidence type="ECO:0000313" key="1">
    <source>
        <dbReference type="EMBL" id="GGR50350.1"/>
    </source>
</evidence>
<reference evidence="2" key="1">
    <citation type="journal article" date="2019" name="Int. J. Syst. Evol. Microbiol.">
        <title>The Global Catalogue of Microorganisms (GCM) 10K type strain sequencing project: providing services to taxonomists for standard genome sequencing and annotation.</title>
        <authorList>
            <consortium name="The Broad Institute Genomics Platform"/>
            <consortium name="The Broad Institute Genome Sequencing Center for Infectious Disease"/>
            <person name="Wu L."/>
            <person name="Ma J."/>
        </authorList>
    </citation>
    <scope>NUCLEOTIDE SEQUENCE [LARGE SCALE GENOMIC DNA]</scope>
    <source>
        <strain evidence="2">JCM 31404</strain>
    </source>
</reference>